<feature type="domain" description="CTLH" evidence="9">
    <location>
        <begin position="147"/>
        <end position="203"/>
    </location>
</feature>
<dbReference type="PROSITE" id="PS50089">
    <property type="entry name" value="ZF_RING_2"/>
    <property type="match status" value="1"/>
</dbReference>
<dbReference type="PANTHER" id="PTHR12170:SF11">
    <property type="entry name" value="PROTEIN RMD5 HOMOLOG"/>
    <property type="match status" value="1"/>
</dbReference>
<comment type="subcellular location">
    <subcellularLocation>
        <location evidence="1">Cytoplasm</location>
    </subcellularLocation>
</comment>
<evidence type="ECO:0000256" key="7">
    <source>
        <dbReference type="PROSITE-ProRule" id="PRU01215"/>
    </source>
</evidence>
<feature type="domain" description="RING-Gid-type" evidence="10">
    <location>
        <begin position="325"/>
        <end position="368"/>
    </location>
</feature>
<dbReference type="InterPro" id="IPR006595">
    <property type="entry name" value="CTLH_C"/>
</dbReference>
<dbReference type="InterPro" id="IPR045098">
    <property type="entry name" value="Fyv10_fam"/>
</dbReference>
<evidence type="ECO:0000256" key="2">
    <source>
        <dbReference type="ARBA" id="ARBA00022490"/>
    </source>
</evidence>
<dbReference type="PROSITE" id="PS51867">
    <property type="entry name" value="ZF_RING_GID"/>
    <property type="match status" value="1"/>
</dbReference>
<dbReference type="CDD" id="cd16652">
    <property type="entry name" value="dRING_Rmd5p-like"/>
    <property type="match status" value="1"/>
</dbReference>
<keyword evidence="12" id="KW-1185">Reference proteome</keyword>
<dbReference type="Pfam" id="PF10607">
    <property type="entry name" value="CTLH"/>
    <property type="match status" value="1"/>
</dbReference>
<sequence length="382" mass="43329">MDLNPITDAFDRVTEKQKLSISKTQEVIDHIIQEIERGIGAIQLDSPLDPKSVLIELKRKLQEFAPLSQLEGLQKELNMALSKYPKQLEKSFNPDISKAYRNVEFDTHVVNEIIASHFYRQGLFEIGDCFISETGEPESAIARRWLFSEMYQIIEALKSKNLEPALNGAATNSDKLQENKSDLQLKLHHLQFVDILQKQSRSQALHYLRTHIPPFAPNHMAEIQKLMACLLWAGKLDNCPYPELLSSGNWNMVADELTRQFCNLLGHSSDSPLSVTIAAGVQGLPSLLKFMTVMSGEKQEWQTMKELPVPVELDGEFQFHSIFVCPVSKEESTDDNPPMLMPCSHVLCKQSINKISKNGSKTFKCPFCPSDIDATQCRRMFF</sequence>
<reference evidence="11 12" key="1">
    <citation type="journal article" date="2020" name="Nat. Commun.">
        <title>Genome of Tripterygium wilfordii and identification of cytochrome P450 involved in triptolide biosynthesis.</title>
        <authorList>
            <person name="Tu L."/>
            <person name="Su P."/>
            <person name="Zhang Z."/>
            <person name="Gao L."/>
            <person name="Wang J."/>
            <person name="Hu T."/>
            <person name="Zhou J."/>
            <person name="Zhang Y."/>
            <person name="Zhao Y."/>
            <person name="Liu Y."/>
            <person name="Song Y."/>
            <person name="Tong Y."/>
            <person name="Lu Y."/>
            <person name="Yang J."/>
            <person name="Xu C."/>
            <person name="Jia M."/>
            <person name="Peters R.J."/>
            <person name="Huang L."/>
            <person name="Gao W."/>
        </authorList>
    </citation>
    <scope>NUCLEOTIDE SEQUENCE [LARGE SCALE GENOMIC DNA]</scope>
    <source>
        <strain evidence="12">cv. XIE 37</strain>
        <tissue evidence="11">Leaf</tissue>
    </source>
</reference>
<dbReference type="Proteomes" id="UP000593562">
    <property type="component" value="Unassembled WGS sequence"/>
</dbReference>
<evidence type="ECO:0000313" key="12">
    <source>
        <dbReference type="Proteomes" id="UP000593562"/>
    </source>
</evidence>
<proteinExistence type="predicted"/>
<dbReference type="PROSITE" id="PS50897">
    <property type="entry name" value="CTLH"/>
    <property type="match status" value="1"/>
</dbReference>
<dbReference type="SMART" id="SM00184">
    <property type="entry name" value="RING"/>
    <property type="match status" value="1"/>
</dbReference>
<dbReference type="Gene3D" id="3.30.40.10">
    <property type="entry name" value="Zinc/RING finger domain, C3HC4 (zinc finger)"/>
    <property type="match status" value="1"/>
</dbReference>
<dbReference type="InterPro" id="IPR013144">
    <property type="entry name" value="CRA_dom"/>
</dbReference>
<dbReference type="GO" id="GO:0005634">
    <property type="term" value="C:nucleus"/>
    <property type="evidence" value="ECO:0007669"/>
    <property type="project" value="TreeGrafter"/>
</dbReference>
<dbReference type="InterPro" id="IPR006594">
    <property type="entry name" value="LisH"/>
</dbReference>
<dbReference type="InterPro" id="IPR013083">
    <property type="entry name" value="Znf_RING/FYVE/PHD"/>
</dbReference>
<feature type="domain" description="RING-type" evidence="8">
    <location>
        <begin position="325"/>
        <end position="368"/>
    </location>
</feature>
<accession>A0A7J7DLZ3</accession>
<dbReference type="SMART" id="SM00757">
    <property type="entry name" value="CRA"/>
    <property type="match status" value="1"/>
</dbReference>
<keyword evidence="3" id="KW-0479">Metal-binding</keyword>
<evidence type="ECO:0000313" key="11">
    <source>
        <dbReference type="EMBL" id="KAF5747299.1"/>
    </source>
</evidence>
<dbReference type="InterPro" id="IPR027370">
    <property type="entry name" value="Znf-RING_euk"/>
</dbReference>
<dbReference type="Pfam" id="PF13445">
    <property type="entry name" value="zf-RING_UBOX"/>
    <property type="match status" value="1"/>
</dbReference>
<organism evidence="11 12">
    <name type="scientific">Tripterygium wilfordii</name>
    <name type="common">Thunder God vine</name>
    <dbReference type="NCBI Taxonomy" id="458696"/>
    <lineage>
        <taxon>Eukaryota</taxon>
        <taxon>Viridiplantae</taxon>
        <taxon>Streptophyta</taxon>
        <taxon>Embryophyta</taxon>
        <taxon>Tracheophyta</taxon>
        <taxon>Spermatophyta</taxon>
        <taxon>Magnoliopsida</taxon>
        <taxon>eudicotyledons</taxon>
        <taxon>Gunneridae</taxon>
        <taxon>Pentapetalae</taxon>
        <taxon>rosids</taxon>
        <taxon>fabids</taxon>
        <taxon>Celastrales</taxon>
        <taxon>Celastraceae</taxon>
        <taxon>Tripterygium</taxon>
    </lineage>
</organism>
<dbReference type="GO" id="GO:0005737">
    <property type="term" value="C:cytoplasm"/>
    <property type="evidence" value="ECO:0007669"/>
    <property type="project" value="UniProtKB-SubCell"/>
</dbReference>
<gene>
    <name evidence="11" type="ORF">HS088_TW05G00020</name>
</gene>
<dbReference type="FunFam" id="3.30.40.10:FF:000143">
    <property type="entry name" value="Regulator of gluconeogenesis Rmd5"/>
    <property type="match status" value="1"/>
</dbReference>
<dbReference type="GO" id="GO:0061630">
    <property type="term" value="F:ubiquitin protein ligase activity"/>
    <property type="evidence" value="ECO:0007669"/>
    <property type="project" value="InterPro"/>
</dbReference>
<dbReference type="PANTHER" id="PTHR12170">
    <property type="entry name" value="MACROPHAGE ERYTHROBLAST ATTACHER-RELATED"/>
    <property type="match status" value="1"/>
</dbReference>
<dbReference type="InterPro" id="IPR001841">
    <property type="entry name" value="Znf_RING"/>
</dbReference>
<dbReference type="PROSITE" id="PS50896">
    <property type="entry name" value="LISH"/>
    <property type="match status" value="1"/>
</dbReference>
<comment type="caution">
    <text evidence="11">The sequence shown here is derived from an EMBL/GenBank/DDBJ whole genome shotgun (WGS) entry which is preliminary data.</text>
</comment>
<name>A0A7J7DLZ3_TRIWF</name>
<dbReference type="InterPro" id="IPR024964">
    <property type="entry name" value="CTLH/CRA"/>
</dbReference>
<dbReference type="GO" id="GO:0043161">
    <property type="term" value="P:proteasome-mediated ubiquitin-dependent protein catabolic process"/>
    <property type="evidence" value="ECO:0007669"/>
    <property type="project" value="InterPro"/>
</dbReference>
<dbReference type="InterPro" id="IPR037683">
    <property type="entry name" value="Rmd5_dRing"/>
</dbReference>
<evidence type="ECO:0000256" key="1">
    <source>
        <dbReference type="ARBA" id="ARBA00004496"/>
    </source>
</evidence>
<dbReference type="SMART" id="SM00668">
    <property type="entry name" value="CTLH"/>
    <property type="match status" value="1"/>
</dbReference>
<dbReference type="SUPFAM" id="SSF57850">
    <property type="entry name" value="RING/U-box"/>
    <property type="match status" value="1"/>
</dbReference>
<protein>
    <submittedName>
        <fullName evidence="11">Protein RMD5 A</fullName>
    </submittedName>
</protein>
<keyword evidence="4 6" id="KW-0863">Zinc-finger</keyword>
<evidence type="ECO:0000256" key="6">
    <source>
        <dbReference type="PROSITE-ProRule" id="PRU00175"/>
    </source>
</evidence>
<feature type="zinc finger region" description="RING-Gid-type" evidence="7">
    <location>
        <begin position="325"/>
        <end position="368"/>
    </location>
</feature>
<dbReference type="GO" id="GO:0034657">
    <property type="term" value="C:GID complex"/>
    <property type="evidence" value="ECO:0007669"/>
    <property type="project" value="TreeGrafter"/>
</dbReference>
<evidence type="ECO:0000259" key="9">
    <source>
        <dbReference type="PROSITE" id="PS50897"/>
    </source>
</evidence>
<dbReference type="InParanoid" id="A0A7J7DLZ3"/>
<dbReference type="EMBL" id="JAAARO010000005">
    <property type="protein sequence ID" value="KAF5747299.1"/>
    <property type="molecule type" value="Genomic_DNA"/>
</dbReference>
<evidence type="ECO:0000259" key="8">
    <source>
        <dbReference type="PROSITE" id="PS50089"/>
    </source>
</evidence>
<dbReference type="InterPro" id="IPR044063">
    <property type="entry name" value="ZF_RING_GID"/>
</dbReference>
<dbReference type="FunCoup" id="A0A7J7DLZ3">
    <property type="interactions" value="4465"/>
</dbReference>
<dbReference type="GO" id="GO:0008270">
    <property type="term" value="F:zinc ion binding"/>
    <property type="evidence" value="ECO:0007669"/>
    <property type="project" value="UniProtKB-KW"/>
</dbReference>
<evidence type="ECO:0000256" key="4">
    <source>
        <dbReference type="ARBA" id="ARBA00022771"/>
    </source>
</evidence>
<evidence type="ECO:0000256" key="3">
    <source>
        <dbReference type="ARBA" id="ARBA00022723"/>
    </source>
</evidence>
<evidence type="ECO:0000256" key="5">
    <source>
        <dbReference type="ARBA" id="ARBA00022833"/>
    </source>
</evidence>
<evidence type="ECO:0000259" key="10">
    <source>
        <dbReference type="PROSITE" id="PS51867"/>
    </source>
</evidence>
<dbReference type="AlphaFoldDB" id="A0A7J7DLZ3"/>
<keyword evidence="2" id="KW-0963">Cytoplasm</keyword>
<dbReference type="OrthoDB" id="1933281at2759"/>
<keyword evidence="5" id="KW-0862">Zinc</keyword>